<feature type="disulfide bond" evidence="12">
    <location>
        <begin position="117"/>
        <end position="126"/>
    </location>
</feature>
<feature type="chain" id="PRO_5043026165" description="EGF-like domain-containing protein" evidence="15">
    <location>
        <begin position="26"/>
        <end position="378"/>
    </location>
</feature>
<evidence type="ECO:0000256" key="5">
    <source>
        <dbReference type="ARBA" id="ARBA00022692"/>
    </source>
</evidence>
<dbReference type="CDD" id="cd00054">
    <property type="entry name" value="EGF_CA"/>
    <property type="match status" value="3"/>
</dbReference>
<evidence type="ECO:0000256" key="11">
    <source>
        <dbReference type="ARBA" id="ARBA00023180"/>
    </source>
</evidence>
<sequence length="378" mass="41266">MSSSLSVFIVFILLFIVFAVPPCRGQGSECNCSSNSGCDESGVCRCDPGWGGPLCAACLLKPGCLHGSCQQPWQCRCDPGWGGRFCDKDLQVCSQRPPCLNEASCVMEDSGDYSCVCPEGFHGTDCELKTGPCLQSRSPCRNGGLCEDDDGFSLVLRCRCLAGFSGPRCETDLDDCLMDPCANGASCLDGVNRFSCVCPPGFSGRFCTENQDDCARRPCLHEGRCLDRADGFLCLCRRGFSGDTCQTVIRDQRNHRNQSHTDQRSHGNQSHSDQRSHRNQSHSDQRSHRNQSHSDQRNQSPDDEVFRVTVSERSAPPSLSRVQLSVLMVLGGGSLAAVMLTAGLLLQGYCRGRTDSRCQGQQPGEQQWGGRRRFSADS</sequence>
<dbReference type="FunFam" id="2.10.25.10:FF:000118">
    <property type="entry name" value="protein delta homolog 2"/>
    <property type="match status" value="2"/>
</dbReference>
<evidence type="ECO:0000256" key="14">
    <source>
        <dbReference type="SAM" id="Phobius"/>
    </source>
</evidence>
<comment type="caution">
    <text evidence="17">The sequence shown here is derived from an EMBL/GenBank/DDBJ whole genome shotgun (WGS) entry which is preliminary data.</text>
</comment>
<keyword evidence="9 14" id="KW-0472">Membrane</keyword>
<evidence type="ECO:0000256" key="3">
    <source>
        <dbReference type="ARBA" id="ARBA00022525"/>
    </source>
</evidence>
<feature type="signal peptide" evidence="15">
    <location>
        <begin position="1"/>
        <end position="25"/>
    </location>
</feature>
<dbReference type="GO" id="GO:0005509">
    <property type="term" value="F:calcium ion binding"/>
    <property type="evidence" value="ECO:0007669"/>
    <property type="project" value="InterPro"/>
</dbReference>
<dbReference type="PROSITE" id="PS50026">
    <property type="entry name" value="EGF_3"/>
    <property type="match status" value="4"/>
</dbReference>
<keyword evidence="4 12" id="KW-0245">EGF-like domain</keyword>
<feature type="disulfide bond" evidence="12">
    <location>
        <begin position="198"/>
        <end position="207"/>
    </location>
</feature>
<dbReference type="GO" id="GO:0005886">
    <property type="term" value="C:plasma membrane"/>
    <property type="evidence" value="ECO:0007669"/>
    <property type="project" value="TreeGrafter"/>
</dbReference>
<dbReference type="SMART" id="SM00181">
    <property type="entry name" value="EGF"/>
    <property type="match status" value="6"/>
</dbReference>
<evidence type="ECO:0000256" key="12">
    <source>
        <dbReference type="PROSITE-ProRule" id="PRU00076"/>
    </source>
</evidence>
<proteinExistence type="predicted"/>
<reference evidence="17 18" key="1">
    <citation type="journal article" date="2023" name="Mol. Biol. Evol.">
        <title>Genomics of Secondarily Temperate Adaptation in the Only Non-Antarctic Icefish.</title>
        <authorList>
            <person name="Rivera-Colon A.G."/>
            <person name="Rayamajhi N."/>
            <person name="Minhas B.F."/>
            <person name="Madrigal G."/>
            <person name="Bilyk K.T."/>
            <person name="Yoon V."/>
            <person name="Hune M."/>
            <person name="Gregory S."/>
            <person name="Cheng C.H.C."/>
            <person name="Catchen J.M."/>
        </authorList>
    </citation>
    <scope>NUCLEOTIDE SEQUENCE [LARGE SCALE GENOMIC DNA]</scope>
    <source>
        <strain evidence="17">JC2023a</strain>
    </source>
</reference>
<gene>
    <name evidence="17" type="ORF">CesoFtcFv8_021508</name>
</gene>
<feature type="domain" description="EGF-like" evidence="16">
    <location>
        <begin position="210"/>
        <end position="246"/>
    </location>
</feature>
<keyword evidence="3" id="KW-0964">Secreted</keyword>
<evidence type="ECO:0000256" key="15">
    <source>
        <dbReference type="SAM" id="SignalP"/>
    </source>
</evidence>
<feature type="region of interest" description="Disordered" evidence="13">
    <location>
        <begin position="357"/>
        <end position="378"/>
    </location>
</feature>
<dbReference type="FunFam" id="2.10.25.10:FF:000309">
    <property type="entry name" value="Uncharacterized protein, isoform A"/>
    <property type="match status" value="1"/>
</dbReference>
<evidence type="ECO:0000256" key="1">
    <source>
        <dbReference type="ARBA" id="ARBA00004479"/>
    </source>
</evidence>
<evidence type="ECO:0000313" key="18">
    <source>
        <dbReference type="Proteomes" id="UP001335648"/>
    </source>
</evidence>
<feature type="domain" description="EGF-like" evidence="16">
    <location>
        <begin position="89"/>
        <end position="127"/>
    </location>
</feature>
<evidence type="ECO:0000256" key="10">
    <source>
        <dbReference type="ARBA" id="ARBA00023157"/>
    </source>
</evidence>
<dbReference type="Pfam" id="PF21700">
    <property type="entry name" value="EGF_DL_JAG"/>
    <property type="match status" value="1"/>
</dbReference>
<dbReference type="InterPro" id="IPR018097">
    <property type="entry name" value="EGF_Ca-bd_CS"/>
</dbReference>
<dbReference type="PROSITE" id="PS00022">
    <property type="entry name" value="EGF_1"/>
    <property type="match status" value="6"/>
</dbReference>
<comment type="subcellular location">
    <subcellularLocation>
        <location evidence="1">Membrane</location>
        <topology evidence="1">Single-pass type I membrane protein</topology>
    </subcellularLocation>
    <subcellularLocation>
        <location evidence="2">Secreted</location>
    </subcellularLocation>
</comment>
<keyword evidence="5 14" id="KW-0812">Transmembrane</keyword>
<protein>
    <recommendedName>
        <fullName evidence="16">EGF-like domain-containing protein</fullName>
    </recommendedName>
</protein>
<keyword evidence="8 14" id="KW-1133">Transmembrane helix</keyword>
<evidence type="ECO:0000259" key="16">
    <source>
        <dbReference type="PROSITE" id="PS50026"/>
    </source>
</evidence>
<dbReference type="PANTHER" id="PTHR24049:SF38">
    <property type="entry name" value="DELTA-LIKE PROTEIN"/>
    <property type="match status" value="1"/>
</dbReference>
<dbReference type="PRINTS" id="PR00010">
    <property type="entry name" value="EGFBLOOD"/>
</dbReference>
<feature type="transmembrane region" description="Helical" evidence="14">
    <location>
        <begin position="324"/>
        <end position="346"/>
    </location>
</feature>
<evidence type="ECO:0000256" key="7">
    <source>
        <dbReference type="ARBA" id="ARBA00022737"/>
    </source>
</evidence>
<feature type="compositionally biased region" description="Basic and acidic residues" evidence="13">
    <location>
        <begin position="272"/>
        <end position="296"/>
    </location>
</feature>
<keyword evidence="18" id="KW-1185">Reference proteome</keyword>
<dbReference type="PROSITE" id="PS01187">
    <property type="entry name" value="EGF_CA"/>
    <property type="match status" value="2"/>
</dbReference>
<dbReference type="GO" id="GO:0007399">
    <property type="term" value="P:nervous system development"/>
    <property type="evidence" value="ECO:0007669"/>
    <property type="project" value="UniProtKB-ARBA"/>
</dbReference>
<dbReference type="InterPro" id="IPR051022">
    <property type="entry name" value="Notch_Cell-Fate_Det"/>
</dbReference>
<dbReference type="PANTHER" id="PTHR24049">
    <property type="entry name" value="CRUMBS FAMILY MEMBER"/>
    <property type="match status" value="1"/>
</dbReference>
<dbReference type="SMART" id="SM00179">
    <property type="entry name" value="EGF_CA"/>
    <property type="match status" value="4"/>
</dbReference>
<feature type="disulfide bond" evidence="12">
    <location>
        <begin position="236"/>
        <end position="245"/>
    </location>
</feature>
<accession>A0AAN8BD18</accession>
<evidence type="ECO:0000313" key="17">
    <source>
        <dbReference type="EMBL" id="KAK5882980.1"/>
    </source>
</evidence>
<evidence type="ECO:0000256" key="13">
    <source>
        <dbReference type="SAM" id="MobiDB-lite"/>
    </source>
</evidence>
<name>A0AAN8BD18_9TELE</name>
<evidence type="ECO:0000256" key="6">
    <source>
        <dbReference type="ARBA" id="ARBA00022729"/>
    </source>
</evidence>
<evidence type="ECO:0000256" key="8">
    <source>
        <dbReference type="ARBA" id="ARBA00022989"/>
    </source>
</evidence>
<dbReference type="GO" id="GO:0045197">
    <property type="term" value="P:establishment or maintenance of epithelial cell apical/basal polarity"/>
    <property type="evidence" value="ECO:0007669"/>
    <property type="project" value="TreeGrafter"/>
</dbReference>
<feature type="domain" description="EGF-like" evidence="16">
    <location>
        <begin position="172"/>
        <end position="208"/>
    </location>
</feature>
<dbReference type="GO" id="GO:0005576">
    <property type="term" value="C:extracellular region"/>
    <property type="evidence" value="ECO:0007669"/>
    <property type="project" value="UniProtKB-SubCell"/>
</dbReference>
<dbReference type="Pfam" id="PF00008">
    <property type="entry name" value="EGF"/>
    <property type="match status" value="3"/>
</dbReference>
<comment type="caution">
    <text evidence="12">Lacks conserved residue(s) required for the propagation of feature annotation.</text>
</comment>
<dbReference type="EMBL" id="JAULUE010002062">
    <property type="protein sequence ID" value="KAK5882980.1"/>
    <property type="molecule type" value="Genomic_DNA"/>
</dbReference>
<feature type="compositionally biased region" description="Low complexity" evidence="13">
    <location>
        <begin position="357"/>
        <end position="369"/>
    </location>
</feature>
<dbReference type="InterPro" id="IPR001881">
    <property type="entry name" value="EGF-like_Ca-bd_dom"/>
</dbReference>
<dbReference type="InterPro" id="IPR000742">
    <property type="entry name" value="EGF"/>
</dbReference>
<evidence type="ECO:0000256" key="9">
    <source>
        <dbReference type="ARBA" id="ARBA00023136"/>
    </source>
</evidence>
<dbReference type="InterPro" id="IPR000152">
    <property type="entry name" value="EGF-type_Asp/Asn_hydroxyl_site"/>
</dbReference>
<feature type="domain" description="EGF-like" evidence="16">
    <location>
        <begin position="129"/>
        <end position="170"/>
    </location>
</feature>
<dbReference type="FunFam" id="2.10.25.10:FF:000018">
    <property type="entry name" value="Delta-like 1"/>
    <property type="match status" value="1"/>
</dbReference>
<dbReference type="SUPFAM" id="SSF57196">
    <property type="entry name" value="EGF/Laminin"/>
    <property type="match status" value="4"/>
</dbReference>
<dbReference type="PROSITE" id="PS01186">
    <property type="entry name" value="EGF_2"/>
    <property type="match status" value="5"/>
</dbReference>
<keyword evidence="11" id="KW-0325">Glycoprotein</keyword>
<keyword evidence="6 15" id="KW-0732">Signal</keyword>
<dbReference type="GO" id="GO:0007157">
    <property type="term" value="P:heterophilic cell-cell adhesion via plasma membrane cell adhesion molecules"/>
    <property type="evidence" value="ECO:0007669"/>
    <property type="project" value="TreeGrafter"/>
</dbReference>
<keyword evidence="7" id="KW-0677">Repeat</keyword>
<dbReference type="FunFam" id="2.10.25.10:FF:000045">
    <property type="entry name" value="Slit guidance ligand 2"/>
    <property type="match status" value="1"/>
</dbReference>
<dbReference type="PROSITE" id="PS00010">
    <property type="entry name" value="ASX_HYDROXYL"/>
    <property type="match status" value="2"/>
</dbReference>
<feature type="region of interest" description="Disordered" evidence="13">
    <location>
        <begin position="252"/>
        <end position="303"/>
    </location>
</feature>
<dbReference type="Gene3D" id="2.10.25.10">
    <property type="entry name" value="Laminin"/>
    <property type="match status" value="5"/>
</dbReference>
<feature type="disulfide bond" evidence="12">
    <location>
        <begin position="160"/>
        <end position="169"/>
    </location>
</feature>
<evidence type="ECO:0000256" key="2">
    <source>
        <dbReference type="ARBA" id="ARBA00004613"/>
    </source>
</evidence>
<feature type="compositionally biased region" description="Basic and acidic residues" evidence="13">
    <location>
        <begin position="252"/>
        <end position="265"/>
    </location>
</feature>
<dbReference type="AlphaFoldDB" id="A0AAN8BD18"/>
<evidence type="ECO:0000256" key="4">
    <source>
        <dbReference type="ARBA" id="ARBA00022536"/>
    </source>
</evidence>
<keyword evidence="10 12" id="KW-1015">Disulfide bond</keyword>
<dbReference type="GO" id="GO:0032991">
    <property type="term" value="C:protein-containing complex"/>
    <property type="evidence" value="ECO:0007669"/>
    <property type="project" value="TreeGrafter"/>
</dbReference>
<dbReference type="Proteomes" id="UP001335648">
    <property type="component" value="Unassembled WGS sequence"/>
</dbReference>
<organism evidence="17 18">
    <name type="scientific">Champsocephalus esox</name>
    <name type="common">pike icefish</name>
    <dbReference type="NCBI Taxonomy" id="159716"/>
    <lineage>
        <taxon>Eukaryota</taxon>
        <taxon>Metazoa</taxon>
        <taxon>Chordata</taxon>
        <taxon>Craniata</taxon>
        <taxon>Vertebrata</taxon>
        <taxon>Euteleostomi</taxon>
        <taxon>Actinopterygii</taxon>
        <taxon>Neopterygii</taxon>
        <taxon>Teleostei</taxon>
        <taxon>Neoteleostei</taxon>
        <taxon>Acanthomorphata</taxon>
        <taxon>Eupercaria</taxon>
        <taxon>Perciformes</taxon>
        <taxon>Notothenioidei</taxon>
        <taxon>Channichthyidae</taxon>
        <taxon>Champsocephalus</taxon>
    </lineage>
</organism>